<dbReference type="EMBL" id="JARJCM010000228">
    <property type="protein sequence ID" value="KAJ7021568.1"/>
    <property type="molecule type" value="Genomic_DNA"/>
</dbReference>
<dbReference type="Proteomes" id="UP001218188">
    <property type="component" value="Unassembled WGS sequence"/>
</dbReference>
<reference evidence="2" key="1">
    <citation type="submission" date="2023-03" db="EMBL/GenBank/DDBJ databases">
        <title>Massive genome expansion in bonnet fungi (Mycena s.s.) driven by repeated elements and novel gene families across ecological guilds.</title>
        <authorList>
            <consortium name="Lawrence Berkeley National Laboratory"/>
            <person name="Harder C.B."/>
            <person name="Miyauchi S."/>
            <person name="Viragh M."/>
            <person name="Kuo A."/>
            <person name="Thoen E."/>
            <person name="Andreopoulos B."/>
            <person name="Lu D."/>
            <person name="Skrede I."/>
            <person name="Drula E."/>
            <person name="Henrissat B."/>
            <person name="Morin E."/>
            <person name="Kohler A."/>
            <person name="Barry K."/>
            <person name="LaButti K."/>
            <person name="Morin E."/>
            <person name="Salamov A."/>
            <person name="Lipzen A."/>
            <person name="Mereny Z."/>
            <person name="Hegedus B."/>
            <person name="Baldrian P."/>
            <person name="Stursova M."/>
            <person name="Weitz H."/>
            <person name="Taylor A."/>
            <person name="Grigoriev I.V."/>
            <person name="Nagy L.G."/>
            <person name="Martin F."/>
            <person name="Kauserud H."/>
        </authorList>
    </citation>
    <scope>NUCLEOTIDE SEQUENCE</scope>
    <source>
        <strain evidence="2">CBHHK200</strain>
    </source>
</reference>
<name>A0AAD6S5K7_9AGAR</name>
<accession>A0AAD6S5K7</accession>
<evidence type="ECO:0000256" key="1">
    <source>
        <dbReference type="SAM" id="Phobius"/>
    </source>
</evidence>
<keyword evidence="1" id="KW-0812">Transmembrane</keyword>
<keyword evidence="1" id="KW-0472">Membrane</keyword>
<feature type="transmembrane region" description="Helical" evidence="1">
    <location>
        <begin position="176"/>
        <end position="195"/>
    </location>
</feature>
<gene>
    <name evidence="2" type="ORF">C8F04DRAFT_263277</name>
</gene>
<dbReference type="AlphaFoldDB" id="A0AAD6S5K7"/>
<comment type="caution">
    <text evidence="2">The sequence shown here is derived from an EMBL/GenBank/DDBJ whole genome shotgun (WGS) entry which is preliminary data.</text>
</comment>
<feature type="transmembrane region" description="Helical" evidence="1">
    <location>
        <begin position="207"/>
        <end position="230"/>
    </location>
</feature>
<protein>
    <submittedName>
        <fullName evidence="2">Uncharacterized protein</fullName>
    </submittedName>
</protein>
<proteinExistence type="predicted"/>
<keyword evidence="1" id="KW-1133">Transmembrane helix</keyword>
<keyword evidence="3" id="KW-1185">Reference proteome</keyword>
<evidence type="ECO:0000313" key="2">
    <source>
        <dbReference type="EMBL" id="KAJ7021568.1"/>
    </source>
</evidence>
<sequence>MTSSPTPIRSASWGGCQRGVLWRKYFLLETFWGPRNPLFSSSWRSRRAARCVCPFVRTCHGRGVFPKKEIRPNLSFCTFLFLLYSLFIFLRRCIRLRYPRRPHPFSVGPFFYFLSAIRAGGWPTRPRPPSSLRLILSGTSLLRTQNLVRDERSRVAVDLDLPHFFFLGRVRGQAILCFRLLFLVGLSASGMFLLRPRCTRPCSHLEFWSGFGFFVWSGAGSYPPLIFGLYPRPPATLRLISCHHQPGMPAHHLLECPPRSV</sequence>
<evidence type="ECO:0000313" key="3">
    <source>
        <dbReference type="Proteomes" id="UP001218188"/>
    </source>
</evidence>
<organism evidence="2 3">
    <name type="scientific">Mycena alexandri</name>
    <dbReference type="NCBI Taxonomy" id="1745969"/>
    <lineage>
        <taxon>Eukaryota</taxon>
        <taxon>Fungi</taxon>
        <taxon>Dikarya</taxon>
        <taxon>Basidiomycota</taxon>
        <taxon>Agaricomycotina</taxon>
        <taxon>Agaricomycetes</taxon>
        <taxon>Agaricomycetidae</taxon>
        <taxon>Agaricales</taxon>
        <taxon>Marasmiineae</taxon>
        <taxon>Mycenaceae</taxon>
        <taxon>Mycena</taxon>
    </lineage>
</organism>
<feature type="transmembrane region" description="Helical" evidence="1">
    <location>
        <begin position="73"/>
        <end position="90"/>
    </location>
</feature>